<dbReference type="Proteomes" id="UP000703269">
    <property type="component" value="Unassembled WGS sequence"/>
</dbReference>
<keyword evidence="4" id="KW-0378">Hydrolase</keyword>
<feature type="region of interest" description="Disordered" evidence="1">
    <location>
        <begin position="98"/>
        <end position="136"/>
    </location>
</feature>
<keyword evidence="2" id="KW-0732">Signal</keyword>
<feature type="compositionally biased region" description="Low complexity" evidence="1">
    <location>
        <begin position="69"/>
        <end position="81"/>
    </location>
</feature>
<evidence type="ECO:0000256" key="1">
    <source>
        <dbReference type="SAM" id="MobiDB-lite"/>
    </source>
</evidence>
<feature type="region of interest" description="Disordered" evidence="1">
    <location>
        <begin position="48"/>
        <end position="81"/>
    </location>
</feature>
<dbReference type="PANTHER" id="PTHR34154">
    <property type="entry name" value="ALKALI-SENSITIVE LINKAGE PROTEIN 1"/>
    <property type="match status" value="1"/>
</dbReference>
<accession>A0A9P3FY22</accession>
<gene>
    <name evidence="4" type="ORF">PsYK624_007370</name>
</gene>
<dbReference type="GO" id="GO:0071966">
    <property type="term" value="P:fungal-type cell wall polysaccharide metabolic process"/>
    <property type="evidence" value="ECO:0007669"/>
    <property type="project" value="TreeGrafter"/>
</dbReference>
<dbReference type="PANTHER" id="PTHR34154:SF3">
    <property type="entry name" value="ALKALI-SENSITIVE LINKAGE PROTEIN 1"/>
    <property type="match status" value="1"/>
</dbReference>
<name>A0A9P3FY22_9APHY</name>
<evidence type="ECO:0000259" key="3">
    <source>
        <dbReference type="Pfam" id="PF11790"/>
    </source>
</evidence>
<dbReference type="Pfam" id="PF11790">
    <property type="entry name" value="Glyco_hydro_cc"/>
    <property type="match status" value="1"/>
</dbReference>
<keyword evidence="5" id="KW-1185">Reference proteome</keyword>
<feature type="signal peptide" evidence="2">
    <location>
        <begin position="1"/>
        <end position="28"/>
    </location>
</feature>
<proteinExistence type="predicted"/>
<evidence type="ECO:0000256" key="2">
    <source>
        <dbReference type="SAM" id="SignalP"/>
    </source>
</evidence>
<dbReference type="InterPro" id="IPR024655">
    <property type="entry name" value="Asl1_glyco_hydro_catalytic"/>
</dbReference>
<dbReference type="EMBL" id="BPQB01000001">
    <property type="protein sequence ID" value="GJE84661.1"/>
    <property type="molecule type" value="Genomic_DNA"/>
</dbReference>
<dbReference type="GO" id="GO:0009277">
    <property type="term" value="C:fungal-type cell wall"/>
    <property type="evidence" value="ECO:0007669"/>
    <property type="project" value="TreeGrafter"/>
</dbReference>
<feature type="compositionally biased region" description="Low complexity" evidence="1">
    <location>
        <begin position="98"/>
        <end position="128"/>
    </location>
</feature>
<dbReference type="InterPro" id="IPR053183">
    <property type="entry name" value="ASL1"/>
</dbReference>
<sequence>MASKLINLLALTTLAVLATTFTATPVAALEVTGHQNVNRQVHHDVIARRSRFNNKKRQDASTKRCKPRPSTSLSSSAAPTSTPVTSVAAASFAAASPSASTSESHSSSASHTSSSAAAASSTPASTTSDGSGKLGLAWPNGPTTDLQFYATNAAGWVYSWSPYTPDPNHQYPNLQFMAQLWGDDQVTDFESVVKAGYANYILGMNEPNESGQSNMTPEHGADLWKQHIEPKRSMGYKTCSPATSSNPNGFTWVANMLQACNGGCTFDCIAIHWYDVKADDFKAYATKWHDTYNMDIFITEFAPQNFNGGAQPSTGDVWAFYQEVMPWIMSTPWIKGAFPFGFMHDMSNVIAADQLMGTDGKPTDLGYYLLGGNY</sequence>
<dbReference type="AlphaFoldDB" id="A0A9P3FY22"/>
<evidence type="ECO:0000313" key="4">
    <source>
        <dbReference type="EMBL" id="GJE84661.1"/>
    </source>
</evidence>
<dbReference type="GO" id="GO:0016787">
    <property type="term" value="F:hydrolase activity"/>
    <property type="evidence" value="ECO:0007669"/>
    <property type="project" value="UniProtKB-KW"/>
</dbReference>
<organism evidence="4 5">
    <name type="scientific">Phanerochaete sordida</name>
    <dbReference type="NCBI Taxonomy" id="48140"/>
    <lineage>
        <taxon>Eukaryota</taxon>
        <taxon>Fungi</taxon>
        <taxon>Dikarya</taxon>
        <taxon>Basidiomycota</taxon>
        <taxon>Agaricomycotina</taxon>
        <taxon>Agaricomycetes</taxon>
        <taxon>Polyporales</taxon>
        <taxon>Phanerochaetaceae</taxon>
        <taxon>Phanerochaete</taxon>
    </lineage>
</organism>
<feature type="domain" description="Asl1-like glycosyl hydrolase catalytic" evidence="3">
    <location>
        <begin position="135"/>
        <end position="367"/>
    </location>
</feature>
<evidence type="ECO:0000313" key="5">
    <source>
        <dbReference type="Proteomes" id="UP000703269"/>
    </source>
</evidence>
<dbReference type="SUPFAM" id="SSF51445">
    <property type="entry name" value="(Trans)glycosidases"/>
    <property type="match status" value="1"/>
</dbReference>
<dbReference type="OrthoDB" id="5959761at2759"/>
<comment type="caution">
    <text evidence="4">The sequence shown here is derived from an EMBL/GenBank/DDBJ whole genome shotgun (WGS) entry which is preliminary data.</text>
</comment>
<protein>
    <submittedName>
        <fullName evidence="4">Glycoside hydrolase family 128 protein</fullName>
    </submittedName>
</protein>
<feature type="chain" id="PRO_5040299242" evidence="2">
    <location>
        <begin position="29"/>
        <end position="374"/>
    </location>
</feature>
<reference evidence="4 5" key="1">
    <citation type="submission" date="2021-08" db="EMBL/GenBank/DDBJ databases">
        <title>Draft Genome Sequence of Phanerochaete sordida strain YK-624.</title>
        <authorList>
            <person name="Mori T."/>
            <person name="Dohra H."/>
            <person name="Suzuki T."/>
            <person name="Kawagishi H."/>
            <person name="Hirai H."/>
        </authorList>
    </citation>
    <scope>NUCLEOTIDE SEQUENCE [LARGE SCALE GENOMIC DNA]</scope>
    <source>
        <strain evidence="4 5">YK-624</strain>
    </source>
</reference>
<dbReference type="InterPro" id="IPR017853">
    <property type="entry name" value="GH"/>
</dbReference>